<dbReference type="EMBL" id="JH930469">
    <property type="protein sequence ID" value="EKM60110.1"/>
    <property type="molecule type" value="Genomic_DNA"/>
</dbReference>
<feature type="region of interest" description="Disordered" evidence="1">
    <location>
        <begin position="772"/>
        <end position="838"/>
    </location>
</feature>
<proteinExistence type="predicted"/>
<dbReference type="GeneID" id="18917859"/>
<keyword evidence="3" id="KW-1185">Reference proteome</keyword>
<dbReference type="AlphaFoldDB" id="K5WL12"/>
<gene>
    <name evidence="2" type="ORF">PHACADRAFT_26097</name>
</gene>
<feature type="compositionally biased region" description="Basic and acidic residues" evidence="1">
    <location>
        <begin position="828"/>
        <end position="838"/>
    </location>
</feature>
<feature type="region of interest" description="Disordered" evidence="1">
    <location>
        <begin position="704"/>
        <end position="758"/>
    </location>
</feature>
<evidence type="ECO:0000313" key="3">
    <source>
        <dbReference type="Proteomes" id="UP000008370"/>
    </source>
</evidence>
<sequence length="954" mass="108246">MINASPVVLEELEEEMKGILQPSWYFERGTYTIQVSPHTAESLFEIPASTIDQHLATMTEPDLLFRALSWITAASQDVGLLQQLRQCSNSIRPPNLAYSIDVYPGMLPTKKLGEISNRRLVELAISRSFRHLTLFYTLARACMPRKTDVETIVDTQLKLYNTACDESKRMAASSIGASVLKRFRTMYTVSPEFALRLKKEAAAPVRGVHVELSVPQRRILSYLLMSELKAAITEMLSAEVLDARHDRRFLVLFSRRAAEILCGLREVALNRHSELPIMEFHGIDCLQELSSLYNTIVRHPEKQQFDEAFPGLRSFFLDFMSDYVHFDFDEDNVVKGERPPSISAQIALENEDRPYGQLDAAAWLTLVGKYSLDQPTTTREDYNIFALLASRAFRAWKDEWMLQPQTSTVATLCKKSADFLHRAGAKGWNNGGSYQSLDWLVAADERSFISHSNTAFCELLYKHAPDEFTDLLYAFEKHCHLIDHTRHDLRYMLGRLRPGEGTTGPSHVTRWHSNWWLSPFGDIANASLGEWTALIQHFTFPTPAHTRTWHHLFVWAANEWILKVGQYAVESPLALDRDIQRWMATHFPKVLEAMATGLDFAVEQGWENGGYDNTSFPWLPSIFLAPSLAESQNWSIIWERDKVLFRSHKVYAPIVYLECFAPAALRLLAISLTRTVVHGYFTNASIQDDVYLLRSYLKASPHERKEIVQRRQRGSIRSEEQQPGHASGVALEEPCRRSPRARATPSTGLKSDPSPDEEANLSLFRALPYHDDLDADDNRPRTFSKRVSHVGGYPIRSGSPASYADSAGFATANTSQKDGDHGPALGFDESRKDGNRESDILDTTQPILNYHWLHDMDERPFVESPVAFSSRRSLDEMDLCVAADDLTAELRLNTHFESALDAVHREDSIQLVNPQSTLLSLQPAKERIEVIDRLQLVQSSLARKMLAKFLTASR</sequence>
<reference evidence="2 3" key="1">
    <citation type="journal article" date="2012" name="BMC Genomics">
        <title>Comparative genomics of the white-rot fungi, Phanerochaete carnosa and P. chrysosporium, to elucidate the genetic basis of the distinct wood types they colonize.</title>
        <authorList>
            <person name="Suzuki H."/>
            <person name="MacDonald J."/>
            <person name="Syed K."/>
            <person name="Salamov A."/>
            <person name="Hori C."/>
            <person name="Aerts A."/>
            <person name="Henrissat B."/>
            <person name="Wiebenga A."/>
            <person name="vanKuyk P.A."/>
            <person name="Barry K."/>
            <person name="Lindquist E."/>
            <person name="LaButti K."/>
            <person name="Lapidus A."/>
            <person name="Lucas S."/>
            <person name="Coutinho P."/>
            <person name="Gong Y."/>
            <person name="Samejima M."/>
            <person name="Mahadevan R."/>
            <person name="Abou-Zaid M."/>
            <person name="de Vries R.P."/>
            <person name="Igarashi K."/>
            <person name="Yadav J.S."/>
            <person name="Grigoriev I.V."/>
            <person name="Master E.R."/>
        </authorList>
    </citation>
    <scope>NUCLEOTIDE SEQUENCE [LARGE SCALE GENOMIC DNA]</scope>
    <source>
        <strain evidence="2 3">HHB-10118-sp</strain>
    </source>
</reference>
<evidence type="ECO:0000313" key="2">
    <source>
        <dbReference type="EMBL" id="EKM60110.1"/>
    </source>
</evidence>
<accession>K5WL12</accession>
<dbReference type="InParanoid" id="K5WL12"/>
<dbReference type="HOGENOM" id="CLU_309071_0_0_1"/>
<evidence type="ECO:0000256" key="1">
    <source>
        <dbReference type="SAM" id="MobiDB-lite"/>
    </source>
</evidence>
<dbReference type="Proteomes" id="UP000008370">
    <property type="component" value="Unassembled WGS sequence"/>
</dbReference>
<dbReference type="KEGG" id="pco:PHACADRAFT_26097"/>
<dbReference type="OrthoDB" id="10475348at2759"/>
<dbReference type="RefSeq" id="XP_007391322.1">
    <property type="nucleotide sequence ID" value="XM_007391260.1"/>
</dbReference>
<name>K5WL12_PHACS</name>
<protein>
    <submittedName>
        <fullName evidence="2">Uncharacterized protein</fullName>
    </submittedName>
</protein>
<organism evidence="2 3">
    <name type="scientific">Phanerochaete carnosa (strain HHB-10118-sp)</name>
    <name type="common">White-rot fungus</name>
    <name type="synonym">Peniophora carnosa</name>
    <dbReference type="NCBI Taxonomy" id="650164"/>
    <lineage>
        <taxon>Eukaryota</taxon>
        <taxon>Fungi</taxon>
        <taxon>Dikarya</taxon>
        <taxon>Basidiomycota</taxon>
        <taxon>Agaricomycotina</taxon>
        <taxon>Agaricomycetes</taxon>
        <taxon>Polyporales</taxon>
        <taxon>Phanerochaetaceae</taxon>
        <taxon>Phanerochaete</taxon>
    </lineage>
</organism>